<organism evidence="4 5">
    <name type="scientific">Flavihumibacter fluminis</name>
    <dbReference type="NCBI Taxonomy" id="2909236"/>
    <lineage>
        <taxon>Bacteria</taxon>
        <taxon>Pseudomonadati</taxon>
        <taxon>Bacteroidota</taxon>
        <taxon>Chitinophagia</taxon>
        <taxon>Chitinophagales</taxon>
        <taxon>Chitinophagaceae</taxon>
        <taxon>Flavihumibacter</taxon>
    </lineage>
</organism>
<feature type="domain" description="FecR protein" evidence="2">
    <location>
        <begin position="106"/>
        <end position="199"/>
    </location>
</feature>
<keyword evidence="5" id="KW-1185">Reference proteome</keyword>
<dbReference type="InterPro" id="IPR012373">
    <property type="entry name" value="Ferrdict_sens_TM"/>
</dbReference>
<dbReference type="PANTHER" id="PTHR30273:SF2">
    <property type="entry name" value="PROTEIN FECR"/>
    <property type="match status" value="1"/>
</dbReference>
<dbReference type="Pfam" id="PF16344">
    <property type="entry name" value="FecR_C"/>
    <property type="match status" value="1"/>
</dbReference>
<dbReference type="EMBL" id="JAKEVY010000003">
    <property type="protein sequence ID" value="MCF1715501.1"/>
    <property type="molecule type" value="Genomic_DNA"/>
</dbReference>
<dbReference type="Gene3D" id="3.55.50.30">
    <property type="match status" value="1"/>
</dbReference>
<keyword evidence="1" id="KW-0812">Transmembrane</keyword>
<comment type="caution">
    <text evidence="4">The sequence shown here is derived from an EMBL/GenBank/DDBJ whole genome shotgun (WGS) entry which is preliminary data.</text>
</comment>
<keyword evidence="1" id="KW-0472">Membrane</keyword>
<gene>
    <name evidence="4" type="ORF">L0U88_12765</name>
</gene>
<evidence type="ECO:0000259" key="3">
    <source>
        <dbReference type="Pfam" id="PF16344"/>
    </source>
</evidence>
<evidence type="ECO:0000256" key="1">
    <source>
        <dbReference type="SAM" id="Phobius"/>
    </source>
</evidence>
<dbReference type="InterPro" id="IPR006860">
    <property type="entry name" value="FecR"/>
</dbReference>
<dbReference type="Proteomes" id="UP001200145">
    <property type="component" value="Unassembled WGS sequence"/>
</dbReference>
<dbReference type="InterPro" id="IPR032508">
    <property type="entry name" value="FecR_C"/>
</dbReference>
<dbReference type="Pfam" id="PF04773">
    <property type="entry name" value="FecR"/>
    <property type="match status" value="1"/>
</dbReference>
<feature type="domain" description="Protein FecR C-terminal" evidence="3">
    <location>
        <begin position="243"/>
        <end position="309"/>
    </location>
</feature>
<keyword evidence="1" id="KW-1133">Transmembrane helix</keyword>
<dbReference type="RefSeq" id="WP_234866454.1">
    <property type="nucleotide sequence ID" value="NZ_JAKEVY010000003.1"/>
</dbReference>
<accession>A0ABS9BIR1</accession>
<proteinExistence type="predicted"/>
<dbReference type="PIRSF" id="PIRSF018266">
    <property type="entry name" value="FecR"/>
    <property type="match status" value="1"/>
</dbReference>
<sequence length="313" mass="35549">MNQRFKHLFRKYLDNSCSREEFNELFAYMEQEGNQDSMEAVLKSLTQEQEPERSVRRKWLLPAIAAAASIMVVVAAFSWWQTQNSNPAKGLVMNGIEQSGTVLSKSTEKSEYKYILLPDSTQVWLNADSKLDFPELFDSKKRVVYLTGEAYFDVRHADKIPFIIHTGKVSTEVLGTAFNIKAYPDMEKITVSVKRGKVKVNYVDREVAVLTKGKEVVIAQQSQQVKEKPVKEEQTAGWQEGNLVYDDYSVGDILADLERVYNVKIQVGSSELKAIRVTTNLKRQYGVENALEILGRLTGTEIAIDNGIYIMKK</sequence>
<reference evidence="4 5" key="1">
    <citation type="submission" date="2022-01" db="EMBL/GenBank/DDBJ databases">
        <title>Flavihumibacter sp. nov., isolated from sediment of a river.</title>
        <authorList>
            <person name="Liu H."/>
        </authorList>
    </citation>
    <scope>NUCLEOTIDE SEQUENCE [LARGE SCALE GENOMIC DNA]</scope>
    <source>
        <strain evidence="4 5">RY-1</strain>
    </source>
</reference>
<dbReference type="Gene3D" id="2.60.120.1440">
    <property type="match status" value="1"/>
</dbReference>
<protein>
    <submittedName>
        <fullName evidence="4">FecR domain-containing protein</fullName>
    </submittedName>
</protein>
<name>A0ABS9BIR1_9BACT</name>
<evidence type="ECO:0000259" key="2">
    <source>
        <dbReference type="Pfam" id="PF04773"/>
    </source>
</evidence>
<feature type="transmembrane region" description="Helical" evidence="1">
    <location>
        <begin position="59"/>
        <end position="80"/>
    </location>
</feature>
<dbReference type="PANTHER" id="PTHR30273">
    <property type="entry name" value="PERIPLASMIC SIGNAL SENSOR AND SIGMA FACTOR ACTIVATOR FECR-RELATED"/>
    <property type="match status" value="1"/>
</dbReference>
<evidence type="ECO:0000313" key="4">
    <source>
        <dbReference type="EMBL" id="MCF1715501.1"/>
    </source>
</evidence>
<evidence type="ECO:0000313" key="5">
    <source>
        <dbReference type="Proteomes" id="UP001200145"/>
    </source>
</evidence>